<reference evidence="2" key="1">
    <citation type="journal article" date="2022" name="bioRxiv">
        <title>Sequencing and chromosome-scale assembly of the giantPleurodeles waltlgenome.</title>
        <authorList>
            <person name="Brown T."/>
            <person name="Elewa A."/>
            <person name="Iarovenko S."/>
            <person name="Subramanian E."/>
            <person name="Araus A.J."/>
            <person name="Petzold A."/>
            <person name="Susuki M."/>
            <person name="Suzuki K.-i.T."/>
            <person name="Hayashi T."/>
            <person name="Toyoda A."/>
            <person name="Oliveira C."/>
            <person name="Osipova E."/>
            <person name="Leigh N.D."/>
            <person name="Simon A."/>
            <person name="Yun M.H."/>
        </authorList>
    </citation>
    <scope>NUCLEOTIDE SEQUENCE</scope>
    <source>
        <strain evidence="2">20211129_DDA</strain>
        <tissue evidence="2">Liver</tissue>
    </source>
</reference>
<dbReference type="EMBL" id="JANPWB010000006">
    <property type="protein sequence ID" value="KAJ1179707.1"/>
    <property type="molecule type" value="Genomic_DNA"/>
</dbReference>
<feature type="compositionally biased region" description="Basic and acidic residues" evidence="1">
    <location>
        <begin position="85"/>
        <end position="97"/>
    </location>
</feature>
<organism evidence="2 3">
    <name type="scientific">Pleurodeles waltl</name>
    <name type="common">Iberian ribbed newt</name>
    <dbReference type="NCBI Taxonomy" id="8319"/>
    <lineage>
        <taxon>Eukaryota</taxon>
        <taxon>Metazoa</taxon>
        <taxon>Chordata</taxon>
        <taxon>Craniata</taxon>
        <taxon>Vertebrata</taxon>
        <taxon>Euteleostomi</taxon>
        <taxon>Amphibia</taxon>
        <taxon>Batrachia</taxon>
        <taxon>Caudata</taxon>
        <taxon>Salamandroidea</taxon>
        <taxon>Salamandridae</taxon>
        <taxon>Pleurodelinae</taxon>
        <taxon>Pleurodeles</taxon>
    </lineage>
</organism>
<feature type="region of interest" description="Disordered" evidence="1">
    <location>
        <begin position="26"/>
        <end position="48"/>
    </location>
</feature>
<name>A0AAV7TSY4_PLEWA</name>
<proteinExistence type="predicted"/>
<feature type="region of interest" description="Disordered" evidence="1">
    <location>
        <begin position="69"/>
        <end position="106"/>
    </location>
</feature>
<evidence type="ECO:0000313" key="2">
    <source>
        <dbReference type="EMBL" id="KAJ1179707.1"/>
    </source>
</evidence>
<comment type="caution">
    <text evidence="2">The sequence shown here is derived from an EMBL/GenBank/DDBJ whole genome shotgun (WGS) entry which is preliminary data.</text>
</comment>
<protein>
    <submittedName>
        <fullName evidence="2">Uncharacterized protein</fullName>
    </submittedName>
</protein>
<dbReference type="AlphaFoldDB" id="A0AAV7TSY4"/>
<evidence type="ECO:0000313" key="3">
    <source>
        <dbReference type="Proteomes" id="UP001066276"/>
    </source>
</evidence>
<gene>
    <name evidence="2" type="ORF">NDU88_004941</name>
</gene>
<sequence>MLLEELRTGLCNKSDEYILMFSGLCPGPEESPPGGSPERERVAEHSLKSGCGKDKAFLSDREARAAADLWHPRLTKTPLGPATPEKQHCERRPEEYRLVLTNPPPP</sequence>
<dbReference type="Proteomes" id="UP001066276">
    <property type="component" value="Chromosome 3_2"/>
</dbReference>
<evidence type="ECO:0000256" key="1">
    <source>
        <dbReference type="SAM" id="MobiDB-lite"/>
    </source>
</evidence>
<keyword evidence="3" id="KW-1185">Reference proteome</keyword>
<accession>A0AAV7TSY4</accession>
<feature type="compositionally biased region" description="Basic and acidic residues" evidence="1">
    <location>
        <begin position="37"/>
        <end position="48"/>
    </location>
</feature>